<comment type="caution">
    <text evidence="2">The sequence shown here is derived from an EMBL/GenBank/DDBJ whole genome shotgun (WGS) entry which is preliminary data.</text>
</comment>
<evidence type="ECO:0000313" key="2">
    <source>
        <dbReference type="EMBL" id="CAG9614540.1"/>
    </source>
</evidence>
<reference evidence="2 3" key="1">
    <citation type="submission" date="2021-10" db="EMBL/GenBank/DDBJ databases">
        <authorList>
            <person name="Criscuolo A."/>
        </authorList>
    </citation>
    <scope>NUCLEOTIDE SEQUENCE [LARGE SCALE GENOMIC DNA]</scope>
    <source>
        <strain evidence="3">CIP 111899</strain>
    </source>
</reference>
<feature type="transmembrane region" description="Helical" evidence="1">
    <location>
        <begin position="62"/>
        <end position="79"/>
    </location>
</feature>
<dbReference type="EMBL" id="CAKJTI010000030">
    <property type="protein sequence ID" value="CAG9614540.1"/>
    <property type="molecule type" value="Genomic_DNA"/>
</dbReference>
<dbReference type="Proteomes" id="UP000789423">
    <property type="component" value="Unassembled WGS sequence"/>
</dbReference>
<keyword evidence="1" id="KW-0812">Transmembrane</keyword>
<gene>
    <name evidence="2" type="ORF">BACCIP111899_03773</name>
</gene>
<evidence type="ECO:0000313" key="3">
    <source>
        <dbReference type="Proteomes" id="UP000789423"/>
    </source>
</evidence>
<sequence>MLVYVLVHTNHQLSATGKQSLLFFLSSRLLFYYRSAYMQKIPTDSISRDDYYRGTTLVVDKIVYLSFLLTIILTVFPFIKTPLPLLRKRCSRIVIHVYLCTDFHQPSALYNREINTTLFPSMLYFY</sequence>
<keyword evidence="1" id="KW-1133">Transmembrane helix</keyword>
<keyword evidence="3" id="KW-1185">Reference proteome</keyword>
<organism evidence="2 3">
    <name type="scientific">Bacillus rhizoplanae</name>
    <dbReference type="NCBI Taxonomy" id="2880966"/>
    <lineage>
        <taxon>Bacteria</taxon>
        <taxon>Bacillati</taxon>
        <taxon>Bacillota</taxon>
        <taxon>Bacilli</taxon>
        <taxon>Bacillales</taxon>
        <taxon>Bacillaceae</taxon>
        <taxon>Bacillus</taxon>
    </lineage>
</organism>
<proteinExistence type="predicted"/>
<evidence type="ECO:0000256" key="1">
    <source>
        <dbReference type="SAM" id="Phobius"/>
    </source>
</evidence>
<keyword evidence="1" id="KW-0472">Membrane</keyword>
<name>A0ABM8YFC5_9BACI</name>
<protein>
    <submittedName>
        <fullName evidence="2">Uncharacterized protein</fullName>
    </submittedName>
</protein>
<accession>A0ABM8YFC5</accession>